<dbReference type="PANTHER" id="PTHR47199:SF2">
    <property type="entry name" value="PHOTOSYSTEM II STABILITY_ASSEMBLY FACTOR HCF136, CHLOROPLASTIC"/>
    <property type="match status" value="1"/>
</dbReference>
<dbReference type="Gene3D" id="2.130.10.10">
    <property type="entry name" value="YVTN repeat-like/Quinoprotein amine dehydrogenase"/>
    <property type="match status" value="2"/>
</dbReference>
<reference evidence="1 2" key="1">
    <citation type="submission" date="2019-02" db="EMBL/GenBank/DDBJ databases">
        <title>Deep-cultivation of Planctomycetes and their phenomic and genomic characterization uncovers novel biology.</title>
        <authorList>
            <person name="Wiegand S."/>
            <person name="Jogler M."/>
            <person name="Boedeker C."/>
            <person name="Pinto D."/>
            <person name="Vollmers J."/>
            <person name="Rivas-Marin E."/>
            <person name="Kohn T."/>
            <person name="Peeters S.H."/>
            <person name="Heuer A."/>
            <person name="Rast P."/>
            <person name="Oberbeckmann S."/>
            <person name="Bunk B."/>
            <person name="Jeske O."/>
            <person name="Meyerdierks A."/>
            <person name="Storesund J.E."/>
            <person name="Kallscheuer N."/>
            <person name="Luecker S."/>
            <person name="Lage O.M."/>
            <person name="Pohl T."/>
            <person name="Merkel B.J."/>
            <person name="Hornburger P."/>
            <person name="Mueller R.-W."/>
            <person name="Bruemmer F."/>
            <person name="Labrenz M."/>
            <person name="Spormann A.M."/>
            <person name="Op den Camp H."/>
            <person name="Overmann J."/>
            <person name="Amann R."/>
            <person name="Jetten M.S.M."/>
            <person name="Mascher T."/>
            <person name="Medema M.H."/>
            <person name="Devos D.P."/>
            <person name="Kaster A.-K."/>
            <person name="Ovreas L."/>
            <person name="Rohde M."/>
            <person name="Galperin M.Y."/>
            <person name="Jogler C."/>
        </authorList>
    </citation>
    <scope>NUCLEOTIDE SEQUENCE [LARGE SCALE GENOMIC DNA]</scope>
    <source>
        <strain evidence="1 2">ElP</strain>
    </source>
</reference>
<dbReference type="SUPFAM" id="SSF110296">
    <property type="entry name" value="Oligoxyloglucan reducing end-specific cellobiohydrolase"/>
    <property type="match status" value="1"/>
</dbReference>
<dbReference type="RefSeq" id="WP_145275429.1">
    <property type="nucleotide sequence ID" value="NZ_CP036426.1"/>
</dbReference>
<evidence type="ECO:0000313" key="1">
    <source>
        <dbReference type="EMBL" id="QDV37516.1"/>
    </source>
</evidence>
<gene>
    <name evidence="1" type="ORF">ElP_54560</name>
</gene>
<dbReference type="PANTHER" id="PTHR47199">
    <property type="entry name" value="PHOTOSYSTEM II STABILITY/ASSEMBLY FACTOR HCF136, CHLOROPLASTIC"/>
    <property type="match status" value="1"/>
</dbReference>
<keyword evidence="2" id="KW-1185">Reference proteome</keyword>
<dbReference type="InterPro" id="IPR015943">
    <property type="entry name" value="WD40/YVTN_repeat-like_dom_sf"/>
</dbReference>
<name>A0A518H9U4_9BACT</name>
<accession>A0A518H9U4</accession>
<sequence length="385" mass="40046">MKTCPVVVFLAFVQTCSAQWRPQESGSGARLRGLSVVDREVAWASGNGGTVLRTIDGGKSWTARPVPDASAFDFRDIKDVDADTAYVLSIGEGDLSRIYKTSDGGATWARLDCHPDPDGFLDAIAFWDASHGLALGDPVCGRFEVNSTDDGGRTWRAIPADGMPPALPGEAAIAASGTCLVVRGGNLAWFATGGGGVARVFRSTDRGRTWTAVETPVPAPDTASGLFSIAFRDDENGVAVGGKFAEPNAAGGFVALTRDGGQTWEPCPGDPPTGYRSAVALVPGQPTPRFVDVGPAGSDRSTDGGRVLRSLGSEGFHVVNYSTDGAGWAGGENGSIAKYLDPLPHLKSYPWREDVERCTFGIIAASHPGVVCPAGLEPATFSSGA</sequence>
<proteinExistence type="predicted"/>
<organism evidence="1 2">
    <name type="scientific">Tautonia plasticadhaerens</name>
    <dbReference type="NCBI Taxonomy" id="2527974"/>
    <lineage>
        <taxon>Bacteria</taxon>
        <taxon>Pseudomonadati</taxon>
        <taxon>Planctomycetota</taxon>
        <taxon>Planctomycetia</taxon>
        <taxon>Isosphaerales</taxon>
        <taxon>Isosphaeraceae</taxon>
        <taxon>Tautonia</taxon>
    </lineage>
</organism>
<protein>
    <submittedName>
        <fullName evidence="1">Ycf48-like protein</fullName>
    </submittedName>
</protein>
<dbReference type="AlphaFoldDB" id="A0A518H9U4"/>
<evidence type="ECO:0000313" key="2">
    <source>
        <dbReference type="Proteomes" id="UP000317835"/>
    </source>
</evidence>
<dbReference type="OrthoDB" id="226401at2"/>
<dbReference type="KEGG" id="tpla:ElP_54560"/>
<dbReference type="EMBL" id="CP036426">
    <property type="protein sequence ID" value="QDV37516.1"/>
    <property type="molecule type" value="Genomic_DNA"/>
</dbReference>
<dbReference type="CDD" id="cd15482">
    <property type="entry name" value="Sialidase_non-viral"/>
    <property type="match status" value="1"/>
</dbReference>
<dbReference type="Proteomes" id="UP000317835">
    <property type="component" value="Chromosome"/>
</dbReference>